<dbReference type="AlphaFoldDB" id="M0LQG4"/>
<protein>
    <submittedName>
        <fullName evidence="4">NUDIX hydrolase</fullName>
    </submittedName>
</protein>
<organism evidence="4 5">
    <name type="scientific">Halococcus hamelinensis 100A6</name>
    <dbReference type="NCBI Taxonomy" id="1132509"/>
    <lineage>
        <taxon>Archaea</taxon>
        <taxon>Methanobacteriati</taxon>
        <taxon>Methanobacteriota</taxon>
        <taxon>Stenosarchaea group</taxon>
        <taxon>Halobacteria</taxon>
        <taxon>Halobacteriales</taxon>
        <taxon>Halococcaceae</taxon>
        <taxon>Halococcus</taxon>
    </lineage>
</organism>
<dbReference type="PANTHER" id="PTHR11839">
    <property type="entry name" value="UDP/ADP-SUGAR PYROPHOSPHATASE"/>
    <property type="match status" value="1"/>
</dbReference>
<dbReference type="PANTHER" id="PTHR11839:SF18">
    <property type="entry name" value="NUDIX HYDROLASE DOMAIN-CONTAINING PROTEIN"/>
    <property type="match status" value="1"/>
</dbReference>
<sequence>MSDENGVPQAWETLTTETAYDCSAFEVVHESVRLPDGTETGFDTVREPEAVVVLAFTPDDEVVVIEEWRQAVGRTNRGLPAGTLEPDEDPKTAAKRELTEETGYVAGRVEPLTTVEPSNGLANSVHHHFVAHDCRPTGERNLDADESIRVETADYDDLLSALAVDDLRDGRSALCLLYYDRFEGSER</sequence>
<dbReference type="EMBL" id="AOMB01000043">
    <property type="protein sequence ID" value="EMA35721.1"/>
    <property type="molecule type" value="Genomic_DNA"/>
</dbReference>
<dbReference type="OrthoDB" id="104705at2157"/>
<feature type="domain" description="Nudix hydrolase" evidence="3">
    <location>
        <begin position="46"/>
        <end position="180"/>
    </location>
</feature>
<dbReference type="PROSITE" id="PS00893">
    <property type="entry name" value="NUDIX_BOX"/>
    <property type="match status" value="1"/>
</dbReference>
<dbReference type="Gene3D" id="3.90.79.10">
    <property type="entry name" value="Nucleoside Triphosphate Pyrophosphohydrolase"/>
    <property type="match status" value="1"/>
</dbReference>
<evidence type="ECO:0000259" key="3">
    <source>
        <dbReference type="PROSITE" id="PS51462"/>
    </source>
</evidence>
<dbReference type="PROSITE" id="PS51462">
    <property type="entry name" value="NUDIX"/>
    <property type="match status" value="1"/>
</dbReference>
<evidence type="ECO:0000313" key="4">
    <source>
        <dbReference type="EMBL" id="EMA35721.1"/>
    </source>
</evidence>
<dbReference type="GO" id="GO:0019693">
    <property type="term" value="P:ribose phosphate metabolic process"/>
    <property type="evidence" value="ECO:0007669"/>
    <property type="project" value="TreeGrafter"/>
</dbReference>
<dbReference type="CDD" id="cd03424">
    <property type="entry name" value="NUDIX_ADPRase_Nudt5_UGPPase_Nudt14"/>
    <property type="match status" value="1"/>
</dbReference>
<dbReference type="InterPro" id="IPR020084">
    <property type="entry name" value="NUDIX_hydrolase_CS"/>
</dbReference>
<evidence type="ECO:0000256" key="1">
    <source>
        <dbReference type="ARBA" id="ARBA00001946"/>
    </source>
</evidence>
<dbReference type="SUPFAM" id="SSF55811">
    <property type="entry name" value="Nudix"/>
    <property type="match status" value="1"/>
</dbReference>
<name>M0LQG4_9EURY</name>
<keyword evidence="2 4" id="KW-0378">Hydrolase</keyword>
<reference evidence="4 5" key="1">
    <citation type="journal article" date="2014" name="PLoS Genet.">
        <title>Phylogenetically driven sequencing of extremely halophilic archaea reveals strategies for static and dynamic osmo-response.</title>
        <authorList>
            <person name="Becker E.A."/>
            <person name="Seitzer P.M."/>
            <person name="Tritt A."/>
            <person name="Larsen D."/>
            <person name="Krusor M."/>
            <person name="Yao A.I."/>
            <person name="Wu D."/>
            <person name="Madern D."/>
            <person name="Eisen J.A."/>
            <person name="Darling A.E."/>
            <person name="Facciotti M.T."/>
        </authorList>
    </citation>
    <scope>NUCLEOTIDE SEQUENCE [LARGE SCALE GENOMIC DNA]</scope>
    <source>
        <strain evidence="4 5">100A6</strain>
    </source>
</reference>
<dbReference type="GO" id="GO:0016787">
    <property type="term" value="F:hydrolase activity"/>
    <property type="evidence" value="ECO:0007669"/>
    <property type="project" value="UniProtKB-KW"/>
</dbReference>
<dbReference type="InterPro" id="IPR015797">
    <property type="entry name" value="NUDIX_hydrolase-like_dom_sf"/>
</dbReference>
<comment type="caution">
    <text evidence="4">The sequence shown here is derived from an EMBL/GenBank/DDBJ whole genome shotgun (WGS) entry which is preliminary data.</text>
</comment>
<gene>
    <name evidence="4" type="ORF">C447_16224</name>
</gene>
<dbReference type="PATRIC" id="fig|1132509.6.peg.3774"/>
<keyword evidence="5" id="KW-1185">Reference proteome</keyword>
<evidence type="ECO:0000256" key="2">
    <source>
        <dbReference type="ARBA" id="ARBA00022801"/>
    </source>
</evidence>
<comment type="cofactor">
    <cofactor evidence="1">
        <name>Mg(2+)</name>
        <dbReference type="ChEBI" id="CHEBI:18420"/>
    </cofactor>
</comment>
<accession>M0LQG4</accession>
<dbReference type="GO" id="GO:0006753">
    <property type="term" value="P:nucleoside phosphate metabolic process"/>
    <property type="evidence" value="ECO:0007669"/>
    <property type="project" value="TreeGrafter"/>
</dbReference>
<dbReference type="RefSeq" id="WP_007695772.1">
    <property type="nucleotide sequence ID" value="NZ_AJRK01000377.1"/>
</dbReference>
<evidence type="ECO:0000313" key="5">
    <source>
        <dbReference type="Proteomes" id="UP000011566"/>
    </source>
</evidence>
<dbReference type="Proteomes" id="UP000011566">
    <property type="component" value="Unassembled WGS sequence"/>
</dbReference>
<dbReference type="InterPro" id="IPR000086">
    <property type="entry name" value="NUDIX_hydrolase_dom"/>
</dbReference>
<dbReference type="eggNOG" id="arCOG01073">
    <property type="taxonomic scope" value="Archaea"/>
</dbReference>
<proteinExistence type="predicted"/>
<dbReference type="Pfam" id="PF00293">
    <property type="entry name" value="NUDIX"/>
    <property type="match status" value="1"/>
</dbReference>